<dbReference type="Gene3D" id="2.40.30.170">
    <property type="match status" value="1"/>
</dbReference>
<dbReference type="PANTHER" id="PTHR30386">
    <property type="entry name" value="MEMBRANE FUSION SUBUNIT OF EMRAB-TOLC MULTIDRUG EFFLUX PUMP"/>
    <property type="match status" value="1"/>
</dbReference>
<name>A0A7H9BM62_9NEIS</name>
<dbReference type="Proteomes" id="UP000509597">
    <property type="component" value="Chromosome"/>
</dbReference>
<organism evidence="9 10">
    <name type="scientific">Chitinibacter bivalviorum</name>
    <dbReference type="NCBI Taxonomy" id="2739434"/>
    <lineage>
        <taxon>Bacteria</taxon>
        <taxon>Pseudomonadati</taxon>
        <taxon>Pseudomonadota</taxon>
        <taxon>Betaproteobacteria</taxon>
        <taxon>Neisseriales</taxon>
        <taxon>Chitinibacteraceae</taxon>
        <taxon>Chitinibacter</taxon>
    </lineage>
</organism>
<evidence type="ECO:0000256" key="5">
    <source>
        <dbReference type="SAM" id="Coils"/>
    </source>
</evidence>
<dbReference type="KEGG" id="chiz:HQ393_09505"/>
<dbReference type="Pfam" id="PF25963">
    <property type="entry name" value="Beta-barrel_AAEA"/>
    <property type="match status" value="1"/>
</dbReference>
<proteinExistence type="predicted"/>
<dbReference type="AlphaFoldDB" id="A0A7H9BM62"/>
<comment type="subcellular location">
    <subcellularLocation>
        <location evidence="1">Membrane</location>
        <topology evidence="1">Single-pass membrane protein</topology>
    </subcellularLocation>
</comment>
<feature type="domain" description="Multidrug resistance protein MdtA-like barrel-sandwich hybrid" evidence="7">
    <location>
        <begin position="52"/>
        <end position="268"/>
    </location>
</feature>
<evidence type="ECO:0000256" key="3">
    <source>
        <dbReference type="ARBA" id="ARBA00022989"/>
    </source>
</evidence>
<keyword evidence="3 6" id="KW-1133">Transmembrane helix</keyword>
<evidence type="ECO:0000313" key="10">
    <source>
        <dbReference type="Proteomes" id="UP000509597"/>
    </source>
</evidence>
<keyword evidence="4 6" id="KW-0472">Membrane</keyword>
<evidence type="ECO:0000256" key="6">
    <source>
        <dbReference type="SAM" id="Phobius"/>
    </source>
</evidence>
<evidence type="ECO:0000256" key="1">
    <source>
        <dbReference type="ARBA" id="ARBA00004167"/>
    </source>
</evidence>
<dbReference type="GO" id="GO:0016020">
    <property type="term" value="C:membrane"/>
    <property type="evidence" value="ECO:0007669"/>
    <property type="project" value="UniProtKB-SubCell"/>
</dbReference>
<sequence length="371" mass="38975">MSEAIENAPKKQAKGRLILVLILGVAAATIGYRIWWSSGHVSTDNAQVEAHIVPISARVGGYVKSVKVEDNHHVAPGSTLVEIDPRDYIVRVALAEADWRNAQSVSGQTGQSGQALAQISAASANAAAAAAQGQAAQLAIAEARANASKARNDLKRSQELAAQKMVSQAQLDAAQTALDVAEAKVQTLTAQQHASAEQSNAARQQVAVSSAGLKSAEAKTLAAEAQLALAKNQLIDTQVKAPTAGIISKKNVGEGQMIQAGQTLMYMVQDGDLWVVANFKETEISKIRPGQKAEIKLDANTDLKISGVVDSFSGATGARFTLLPPDNATGNFTKVVQRVPVKIKLDPLPANANIRPGMSVDVMIDLKTAQK</sequence>
<evidence type="ECO:0000313" key="9">
    <source>
        <dbReference type="EMBL" id="QLG88464.1"/>
    </source>
</evidence>
<feature type="transmembrane region" description="Helical" evidence="6">
    <location>
        <begin position="17"/>
        <end position="36"/>
    </location>
</feature>
<accession>A0A7H9BM62</accession>
<keyword evidence="2 6" id="KW-0812">Transmembrane</keyword>
<dbReference type="Gene3D" id="1.10.287.470">
    <property type="entry name" value="Helix hairpin bin"/>
    <property type="match status" value="1"/>
</dbReference>
<evidence type="ECO:0000256" key="4">
    <source>
        <dbReference type="ARBA" id="ARBA00023136"/>
    </source>
</evidence>
<reference evidence="9 10" key="1">
    <citation type="submission" date="2020-07" db="EMBL/GenBank/DDBJ databases">
        <title>Complete genome sequence of Chitinibacter sp. 2T18.</title>
        <authorList>
            <person name="Bae J.-W."/>
            <person name="Choi J.-W."/>
        </authorList>
    </citation>
    <scope>NUCLEOTIDE SEQUENCE [LARGE SCALE GENOMIC DNA]</scope>
    <source>
        <strain evidence="9 10">2T18</strain>
    </source>
</reference>
<gene>
    <name evidence="9" type="ORF">HQ393_09505</name>
</gene>
<dbReference type="SUPFAM" id="SSF111369">
    <property type="entry name" value="HlyD-like secretion proteins"/>
    <property type="match status" value="2"/>
</dbReference>
<dbReference type="InterPro" id="IPR050739">
    <property type="entry name" value="MFP"/>
</dbReference>
<dbReference type="InterPro" id="IPR058634">
    <property type="entry name" value="AaeA-lik-b-barrel"/>
</dbReference>
<protein>
    <submittedName>
        <fullName evidence="9">HlyD family secretion protein</fullName>
    </submittedName>
</protein>
<evidence type="ECO:0000256" key="2">
    <source>
        <dbReference type="ARBA" id="ARBA00022692"/>
    </source>
</evidence>
<dbReference type="GO" id="GO:0055085">
    <property type="term" value="P:transmembrane transport"/>
    <property type="evidence" value="ECO:0007669"/>
    <property type="project" value="InterPro"/>
</dbReference>
<dbReference type="EMBL" id="CP058627">
    <property type="protein sequence ID" value="QLG88464.1"/>
    <property type="molecule type" value="Genomic_DNA"/>
</dbReference>
<dbReference type="Pfam" id="PF25917">
    <property type="entry name" value="BSH_RND"/>
    <property type="match status" value="1"/>
</dbReference>
<keyword evidence="5" id="KW-0175">Coiled coil</keyword>
<feature type="coiled-coil region" evidence="5">
    <location>
        <begin position="140"/>
        <end position="233"/>
    </location>
</feature>
<feature type="domain" description="p-hydroxybenzoic acid efflux pump subunit AaeA-like beta-barrel" evidence="8">
    <location>
        <begin position="273"/>
        <end position="364"/>
    </location>
</feature>
<evidence type="ECO:0000259" key="7">
    <source>
        <dbReference type="Pfam" id="PF25917"/>
    </source>
</evidence>
<dbReference type="PRINTS" id="PR01490">
    <property type="entry name" value="RTXTOXIND"/>
</dbReference>
<evidence type="ECO:0000259" key="8">
    <source>
        <dbReference type="Pfam" id="PF25963"/>
    </source>
</evidence>
<dbReference type="PANTHER" id="PTHR30386:SF26">
    <property type="entry name" value="TRANSPORT PROTEIN COMB"/>
    <property type="match status" value="1"/>
</dbReference>
<dbReference type="Gene3D" id="2.40.50.100">
    <property type="match status" value="2"/>
</dbReference>
<dbReference type="InterPro" id="IPR058625">
    <property type="entry name" value="MdtA-like_BSH"/>
</dbReference>
<keyword evidence="10" id="KW-1185">Reference proteome</keyword>
<dbReference type="RefSeq" id="WP_179354979.1">
    <property type="nucleotide sequence ID" value="NZ_CP058627.1"/>
</dbReference>